<evidence type="ECO:0000313" key="11">
    <source>
        <dbReference type="Proteomes" id="UP000005522"/>
    </source>
</evidence>
<dbReference type="AlphaFoldDB" id="A0A059ZYL0"/>
<dbReference type="EMBL" id="CP005986">
    <property type="protein sequence ID" value="AIA56543.1"/>
    <property type="molecule type" value="Genomic_DNA"/>
</dbReference>
<comment type="similarity">
    <text evidence="2">Belongs to the DNA repair enzymes AP/ExoA family.</text>
</comment>
<protein>
    <submittedName>
        <fullName evidence="10">Exodeoxyribonuclease III</fullName>
        <ecNumber evidence="10">3.1.11.2</ecNumber>
    </submittedName>
</protein>
<dbReference type="HOGENOM" id="CLU_027539_0_1_6"/>
<evidence type="ECO:0000256" key="6">
    <source>
        <dbReference type="PIRSR" id="PIRSR604808-1"/>
    </source>
</evidence>
<keyword evidence="4 10" id="KW-0378">Hydrolase</keyword>
<dbReference type="PROSITE" id="PS00728">
    <property type="entry name" value="AP_NUCLEASE_F1_3"/>
    <property type="match status" value="1"/>
</dbReference>
<feature type="domain" description="Endonuclease/exonuclease/phosphatase" evidence="9">
    <location>
        <begin position="5"/>
        <end position="247"/>
    </location>
</feature>
<dbReference type="InterPro" id="IPR004808">
    <property type="entry name" value="AP_endonuc_1"/>
</dbReference>
<dbReference type="Gene3D" id="3.60.10.10">
    <property type="entry name" value="Endonuclease/exonuclease/phosphatase"/>
    <property type="match status" value="1"/>
</dbReference>
<dbReference type="InterPro" id="IPR036691">
    <property type="entry name" value="Endo/exonu/phosph_ase_sf"/>
</dbReference>
<reference evidence="10 11" key="1">
    <citation type="journal article" date="2009" name="J. Bacteriol.">
        <title>Draft genome sequence of the extremely acidophilic bacterium Acidithiobacillus caldus ATCC 51756 reveals metabolic versatility in the genus Acidithiobacillus.</title>
        <authorList>
            <person name="Valdes J."/>
            <person name="Quatrini R."/>
            <person name="Hallberg K."/>
            <person name="Dopson M."/>
            <person name="Valenzuela P.D."/>
            <person name="Holmes D.S."/>
        </authorList>
    </citation>
    <scope>NUCLEOTIDE SEQUENCE [LARGE SCALE GENOMIC DNA]</scope>
    <source>
        <strain evidence="11">ATCC 51756 / DSM 8584 / KU</strain>
    </source>
</reference>
<feature type="binding site" evidence="7">
    <location>
        <position position="246"/>
    </location>
    <ligand>
        <name>Mg(2+)</name>
        <dbReference type="ChEBI" id="CHEBI:18420"/>
        <label>1</label>
    </ligand>
</feature>
<evidence type="ECO:0000256" key="3">
    <source>
        <dbReference type="ARBA" id="ARBA00022723"/>
    </source>
</evidence>
<dbReference type="PROSITE" id="PS51435">
    <property type="entry name" value="AP_NUCLEASE_F1_4"/>
    <property type="match status" value="1"/>
</dbReference>
<dbReference type="CDD" id="cd09086">
    <property type="entry name" value="ExoIII-like_AP-endo"/>
    <property type="match status" value="1"/>
</dbReference>
<feature type="binding site" evidence="7">
    <location>
        <position position="247"/>
    </location>
    <ligand>
        <name>Mg(2+)</name>
        <dbReference type="ChEBI" id="CHEBI:18420"/>
        <label>1</label>
    </ligand>
</feature>
<dbReference type="EC" id="3.1.11.2" evidence="10"/>
<dbReference type="GO" id="GO:0008311">
    <property type="term" value="F:double-stranded DNA 3'-5' DNA exonuclease activity"/>
    <property type="evidence" value="ECO:0007669"/>
    <property type="project" value="UniProtKB-EC"/>
</dbReference>
<keyword evidence="5 7" id="KW-0460">Magnesium</keyword>
<feature type="active site" evidence="6">
    <location>
        <position position="105"/>
    </location>
</feature>
<name>A0A059ZYL0_ACICK</name>
<evidence type="ECO:0000256" key="7">
    <source>
        <dbReference type="PIRSR" id="PIRSR604808-2"/>
    </source>
</evidence>
<comment type="cofactor">
    <cofactor evidence="1">
        <name>Mn(2+)</name>
        <dbReference type="ChEBI" id="CHEBI:29035"/>
    </cofactor>
</comment>
<sequence>MQITSWNVNSLKVRLPQVQTFLEKFQPDLLCLQETKLPDDRFPTDHLREQGYAALYHGQSAYNGVAMLSRAPLADPECGFADGEAEPQARLCAATCASVRVVNVYVPNGQALDSDKYAFKLRWLAALREYLRDALARWPRLVVLGDFNIAPGDGDVFDAAAWGEDILCSPAERAALTALEDLGFVDAYRALNPDGREFTWWDYRAASFRRNRGLRIDLILVSTALWPQVRQVLVHREERGAERPSDHAPVSLFLESTP</sequence>
<dbReference type="PANTHER" id="PTHR43250:SF2">
    <property type="entry name" value="EXODEOXYRIBONUCLEASE III"/>
    <property type="match status" value="1"/>
</dbReference>
<dbReference type="eggNOG" id="COG0708">
    <property type="taxonomic scope" value="Bacteria"/>
</dbReference>
<feature type="site" description="Interaction with DNA substrate" evidence="8">
    <location>
        <position position="247"/>
    </location>
</feature>
<comment type="cofactor">
    <cofactor evidence="7">
        <name>Mg(2+)</name>
        <dbReference type="ChEBI" id="CHEBI:18420"/>
    </cofactor>
    <cofactor evidence="7">
        <name>Mn(2+)</name>
        <dbReference type="ChEBI" id="CHEBI:29035"/>
    </cofactor>
    <text evidence="7">Probably binds two magnesium or manganese ions per subunit.</text>
</comment>
<dbReference type="GO" id="GO:0004519">
    <property type="term" value="F:endonuclease activity"/>
    <property type="evidence" value="ECO:0007669"/>
    <property type="project" value="InterPro"/>
</dbReference>
<feature type="site" description="Transition state stabilizer" evidence="8">
    <location>
        <position position="148"/>
    </location>
</feature>
<keyword evidence="7" id="KW-0464">Manganese</keyword>
<dbReference type="SUPFAM" id="SSF56219">
    <property type="entry name" value="DNase I-like"/>
    <property type="match status" value="1"/>
</dbReference>
<dbReference type="Proteomes" id="UP000005522">
    <property type="component" value="Chromosome"/>
</dbReference>
<evidence type="ECO:0000256" key="4">
    <source>
        <dbReference type="ARBA" id="ARBA00022801"/>
    </source>
</evidence>
<dbReference type="NCBIfam" id="TIGR00633">
    <property type="entry name" value="xth"/>
    <property type="match status" value="1"/>
</dbReference>
<dbReference type="PROSITE" id="PS00726">
    <property type="entry name" value="AP_NUCLEASE_F1_1"/>
    <property type="match status" value="1"/>
</dbReference>
<dbReference type="KEGG" id="acz:Acaty_c2705"/>
<dbReference type="InterPro" id="IPR005135">
    <property type="entry name" value="Endo/exonuclease/phosphatase"/>
</dbReference>
<evidence type="ECO:0000256" key="2">
    <source>
        <dbReference type="ARBA" id="ARBA00007092"/>
    </source>
</evidence>
<dbReference type="NCBIfam" id="TIGR00195">
    <property type="entry name" value="exoDNase_III"/>
    <property type="match status" value="1"/>
</dbReference>
<dbReference type="GO" id="GO:0006281">
    <property type="term" value="P:DNA repair"/>
    <property type="evidence" value="ECO:0007669"/>
    <property type="project" value="InterPro"/>
</dbReference>
<evidence type="ECO:0000256" key="1">
    <source>
        <dbReference type="ARBA" id="ARBA00001936"/>
    </source>
</evidence>
<dbReference type="GO" id="GO:0046872">
    <property type="term" value="F:metal ion binding"/>
    <property type="evidence" value="ECO:0007669"/>
    <property type="project" value="UniProtKB-KW"/>
</dbReference>
<evidence type="ECO:0000256" key="8">
    <source>
        <dbReference type="PIRSR" id="PIRSR604808-3"/>
    </source>
</evidence>
<feature type="binding site" evidence="7">
    <location>
        <position position="146"/>
    </location>
    <ligand>
        <name>Mg(2+)</name>
        <dbReference type="ChEBI" id="CHEBI:18420"/>
        <label>1</label>
    </ligand>
</feature>
<organism evidence="10 11">
    <name type="scientific">Acidithiobacillus caldus (strain ATCC 51756 / DSM 8584 / KU)</name>
    <dbReference type="NCBI Taxonomy" id="637389"/>
    <lineage>
        <taxon>Bacteria</taxon>
        <taxon>Pseudomonadati</taxon>
        <taxon>Pseudomonadota</taxon>
        <taxon>Acidithiobacillia</taxon>
        <taxon>Acidithiobacillales</taxon>
        <taxon>Acidithiobacillaceae</taxon>
        <taxon>Acidithiobacillus</taxon>
    </lineage>
</organism>
<dbReference type="InterPro" id="IPR020848">
    <property type="entry name" value="AP_endonuclease_F1_CS"/>
</dbReference>
<evidence type="ECO:0000259" key="9">
    <source>
        <dbReference type="Pfam" id="PF03372"/>
    </source>
</evidence>
<dbReference type="PANTHER" id="PTHR43250">
    <property type="entry name" value="EXODEOXYRIBONUCLEASE III"/>
    <property type="match status" value="1"/>
</dbReference>
<dbReference type="InterPro" id="IPR020847">
    <property type="entry name" value="AP_endonuclease_F1_BS"/>
</dbReference>
<dbReference type="RefSeq" id="WP_004869529.1">
    <property type="nucleotide sequence ID" value="NZ_CP005986.1"/>
</dbReference>
<evidence type="ECO:0000256" key="5">
    <source>
        <dbReference type="ARBA" id="ARBA00022842"/>
    </source>
</evidence>
<feature type="binding site" evidence="7">
    <location>
        <position position="148"/>
    </location>
    <ligand>
        <name>Mg(2+)</name>
        <dbReference type="ChEBI" id="CHEBI:18420"/>
        <label>1</label>
    </ligand>
</feature>
<dbReference type="InterPro" id="IPR037493">
    <property type="entry name" value="ExoIII-like"/>
</dbReference>
<accession>A0A059ZYL0</accession>
<feature type="active site" description="Proton donor/acceptor" evidence="6">
    <location>
        <position position="146"/>
    </location>
</feature>
<dbReference type="GO" id="GO:0003677">
    <property type="term" value="F:DNA binding"/>
    <property type="evidence" value="ECO:0007669"/>
    <property type="project" value="InterPro"/>
</dbReference>
<proteinExistence type="inferred from homology"/>
<feature type="binding site" evidence="7">
    <location>
        <position position="7"/>
    </location>
    <ligand>
        <name>Mg(2+)</name>
        <dbReference type="ChEBI" id="CHEBI:18420"/>
        <label>1</label>
    </ligand>
</feature>
<dbReference type="Pfam" id="PF03372">
    <property type="entry name" value="Exo_endo_phos"/>
    <property type="match status" value="1"/>
</dbReference>
<evidence type="ECO:0000313" key="10">
    <source>
        <dbReference type="EMBL" id="AIA56543.1"/>
    </source>
</evidence>
<gene>
    <name evidence="10" type="ORF">Acaty_c2705</name>
</gene>
<feature type="active site" description="Proton acceptor" evidence="6">
    <location>
        <position position="247"/>
    </location>
</feature>
<feature type="site" description="Important for catalytic activity" evidence="8">
    <location>
        <position position="217"/>
    </location>
</feature>
<keyword evidence="3 7" id="KW-0479">Metal-binding</keyword>
<dbReference type="GeneID" id="92932761"/>
<feature type="binding site" evidence="7">
    <location>
        <position position="34"/>
    </location>
    <ligand>
        <name>Mg(2+)</name>
        <dbReference type="ChEBI" id="CHEBI:18420"/>
        <label>1</label>
    </ligand>
</feature>